<accession>D9Q1X3</accession>
<reference evidence="1 2" key="1">
    <citation type="journal article" date="2010" name="Appl. Environ. Microbiol.">
        <title>The genome sequence of the crenarchaeon Acidilobus saccharovorans supports a new order, Acidilobales, and suggests an important ecological role in terrestrial acidic hot springs.</title>
        <authorList>
            <person name="Mardanov A.V."/>
            <person name="Svetlitchnyi V.A."/>
            <person name="Beletsky A.V."/>
            <person name="Prokofeva M.I."/>
            <person name="Bonch-Osmolovskaya E.A."/>
            <person name="Ravin N.V."/>
            <person name="Skryabin K.G."/>
        </authorList>
    </citation>
    <scope>NUCLEOTIDE SEQUENCE [LARGE SCALE GENOMIC DNA]</scope>
    <source>
        <strain evidence="2">DSM 16705 / JCM 18335 / VKM B-2471 / 345-15</strain>
    </source>
</reference>
<evidence type="ECO:0000313" key="1">
    <source>
        <dbReference type="EMBL" id="ADL19311.1"/>
    </source>
</evidence>
<dbReference type="AlphaFoldDB" id="D9Q1X3"/>
<organism evidence="1 2">
    <name type="scientific">Acidilobus saccharovorans (strain DSM 16705 / JCM 18335 / VKM B-2471 / 345-15)</name>
    <dbReference type="NCBI Taxonomy" id="666510"/>
    <lineage>
        <taxon>Archaea</taxon>
        <taxon>Thermoproteota</taxon>
        <taxon>Thermoprotei</taxon>
        <taxon>Acidilobales</taxon>
        <taxon>Acidilobaceae</taxon>
        <taxon>Acidilobus</taxon>
    </lineage>
</organism>
<dbReference type="STRING" id="666510.ASAC_0905"/>
<dbReference type="HOGENOM" id="CLU_038336_0_0_2"/>
<dbReference type="PANTHER" id="PTHR39640:SF1">
    <property type="entry name" value="DUF790 FAMILY PROTEIN"/>
    <property type="match status" value="1"/>
</dbReference>
<dbReference type="Pfam" id="PF05626">
    <property type="entry name" value="DUF790"/>
    <property type="match status" value="1"/>
</dbReference>
<dbReference type="PIRSF" id="PIRSF019435">
    <property type="entry name" value="UCP019435"/>
    <property type="match status" value="1"/>
</dbReference>
<dbReference type="RefSeq" id="WP_013266823.1">
    <property type="nucleotide sequence ID" value="NC_014374.1"/>
</dbReference>
<dbReference type="KEGG" id="asc:ASAC_0905"/>
<gene>
    <name evidence="1" type="ordered locus">ASAC_0905</name>
</gene>
<dbReference type="GeneID" id="9499144"/>
<evidence type="ECO:0008006" key="3">
    <source>
        <dbReference type="Google" id="ProtNLM"/>
    </source>
</evidence>
<dbReference type="eggNOG" id="arCOG04356">
    <property type="taxonomic scope" value="Archaea"/>
</dbReference>
<sequence>MLRSDLVRLIVRGARARVLFAGEDDLDLFSEVLRHLRPGLKLGEALEELKPLRRIYDPKLVDGITEVALRYLVLEEESPVSPYMIRQKLFEGGPALSEEERRRRLEEVTKQLGVDAERFMYSDLDLERVIVSGPAIGPRDLMEEYNMEELEGLLLRSYMVTLEVSDNWKDLLRSIKAMGLMYYARSRPVQVDVYGPVSLAKLTDRYGRLMARLVPHLLRSASWRLRAQVAVGRTRRIVTVEVTSDDAPMPTRPTVSGITFDSSVEEDLYRKLTLLAKDSGWLVIREPEPLVTSTGEIMIPDFAVISGSSKVFIEVVGFWTKEYINAKLRKLAGLRDPILLVVNESLGVGAFKLTGHDVVSYKDKVNVAPIYEWLKARLSSHAGRLPERLDVKGSYVSFEDVAKRYGVTVDDVRRFNGTVEGYVKLRNYFVKRELLDSLSRESLEGRRLSELTSKYGPWVQEALALVGYSLRWTGLNDAVVVKVRARP</sequence>
<name>D9Q1X3_ACIS3</name>
<dbReference type="PANTHER" id="PTHR39640">
    <property type="entry name" value="VNG6129C"/>
    <property type="match status" value="1"/>
</dbReference>
<dbReference type="Proteomes" id="UP000000346">
    <property type="component" value="Chromosome"/>
</dbReference>
<keyword evidence="2" id="KW-1185">Reference proteome</keyword>
<dbReference type="InParanoid" id="D9Q1X3"/>
<protein>
    <recommendedName>
        <fullName evidence="3">DUF790 family protein</fullName>
    </recommendedName>
</protein>
<evidence type="ECO:0000313" key="2">
    <source>
        <dbReference type="Proteomes" id="UP000000346"/>
    </source>
</evidence>
<proteinExistence type="predicted"/>
<dbReference type="OrthoDB" id="57367at2157"/>
<dbReference type="InterPro" id="IPR008508">
    <property type="entry name" value="Bax1"/>
</dbReference>
<dbReference type="EMBL" id="CP001742">
    <property type="protein sequence ID" value="ADL19311.1"/>
    <property type="molecule type" value="Genomic_DNA"/>
</dbReference>